<name>A0A1W5ZYT4_9BACI</name>
<keyword evidence="1" id="KW-1133">Transmembrane helix</keyword>
<reference evidence="2 3" key="1">
    <citation type="submission" date="2017-04" db="EMBL/GenBank/DDBJ databases">
        <title>The whole genome sequencing and assembly of Halobacillus mangrovi strain.</title>
        <authorList>
            <person name="Lee S.-J."/>
            <person name="Park M.-K."/>
            <person name="Kim J.-Y."/>
            <person name="Lee Y.-J."/>
            <person name="Yi H."/>
            <person name="Bahn Y.-S."/>
            <person name="Kim J.F."/>
            <person name="Lee D.-W."/>
        </authorList>
    </citation>
    <scope>NUCLEOTIDE SEQUENCE [LARGE SCALE GENOMIC DNA]</scope>
    <source>
        <strain evidence="2 3">KTB 131</strain>
    </source>
</reference>
<gene>
    <name evidence="2" type="ORF">HM131_16780</name>
</gene>
<dbReference type="OrthoDB" id="1925744at2"/>
<dbReference type="AlphaFoldDB" id="A0A1W5ZYT4"/>
<keyword evidence="1" id="KW-0472">Membrane</keyword>
<feature type="transmembrane region" description="Helical" evidence="1">
    <location>
        <begin position="7"/>
        <end position="29"/>
    </location>
</feature>
<evidence type="ECO:0000313" key="3">
    <source>
        <dbReference type="Proteomes" id="UP000192527"/>
    </source>
</evidence>
<accession>A0A1W5ZYT4</accession>
<dbReference type="EMBL" id="CP020772">
    <property type="protein sequence ID" value="ARI78387.1"/>
    <property type="molecule type" value="Genomic_DNA"/>
</dbReference>
<protein>
    <submittedName>
        <fullName evidence="2">Uncharacterized protein</fullName>
    </submittedName>
</protein>
<dbReference type="KEGG" id="hmn:HM131_16780"/>
<keyword evidence="3" id="KW-1185">Reference proteome</keyword>
<sequence>MKISTWLKWITGICEAFLAIPIAGGAFILSTGWQALILMFIFHLVALVFSVKENRSFAGSVLGLITNAIGALPFVGWIMHTITAIVLLVDAGVSTRTDKVSTS</sequence>
<dbReference type="RefSeq" id="WP_085030846.1">
    <property type="nucleotide sequence ID" value="NZ_CP020772.1"/>
</dbReference>
<dbReference type="Proteomes" id="UP000192527">
    <property type="component" value="Chromosome"/>
</dbReference>
<evidence type="ECO:0000256" key="1">
    <source>
        <dbReference type="SAM" id="Phobius"/>
    </source>
</evidence>
<organism evidence="2 3">
    <name type="scientific">Halobacillus mangrovi</name>
    <dbReference type="NCBI Taxonomy" id="402384"/>
    <lineage>
        <taxon>Bacteria</taxon>
        <taxon>Bacillati</taxon>
        <taxon>Bacillota</taxon>
        <taxon>Bacilli</taxon>
        <taxon>Bacillales</taxon>
        <taxon>Bacillaceae</taxon>
        <taxon>Halobacillus</taxon>
    </lineage>
</organism>
<feature type="transmembrane region" description="Helical" evidence="1">
    <location>
        <begin position="64"/>
        <end position="89"/>
    </location>
</feature>
<evidence type="ECO:0000313" key="2">
    <source>
        <dbReference type="EMBL" id="ARI78387.1"/>
    </source>
</evidence>
<feature type="transmembrane region" description="Helical" evidence="1">
    <location>
        <begin position="35"/>
        <end position="52"/>
    </location>
</feature>
<keyword evidence="1" id="KW-0812">Transmembrane</keyword>
<dbReference type="STRING" id="402384.HM131_16780"/>
<proteinExistence type="predicted"/>